<evidence type="ECO:0000313" key="1">
    <source>
        <dbReference type="EMBL" id="MPN59169.1"/>
    </source>
</evidence>
<organism evidence="1">
    <name type="scientific">bioreactor metagenome</name>
    <dbReference type="NCBI Taxonomy" id="1076179"/>
    <lineage>
        <taxon>unclassified sequences</taxon>
        <taxon>metagenomes</taxon>
        <taxon>ecological metagenomes</taxon>
    </lineage>
</organism>
<proteinExistence type="predicted"/>
<protein>
    <submittedName>
        <fullName evidence="1">Uncharacterized protein</fullName>
    </submittedName>
</protein>
<dbReference type="AlphaFoldDB" id="A0A645J8Y8"/>
<dbReference type="EMBL" id="VSSQ01132863">
    <property type="protein sequence ID" value="MPN59169.1"/>
    <property type="molecule type" value="Genomic_DNA"/>
</dbReference>
<name>A0A645J8Y8_9ZZZZ</name>
<sequence>MFKTILLIFFADMDVSSASFLISSATTANPRPASPALAASIDAFKAKRLVCDEIL</sequence>
<comment type="caution">
    <text evidence="1">The sequence shown here is derived from an EMBL/GenBank/DDBJ whole genome shotgun (WGS) entry which is preliminary data.</text>
</comment>
<reference evidence="1" key="1">
    <citation type="submission" date="2019-08" db="EMBL/GenBank/DDBJ databases">
        <authorList>
            <person name="Kucharzyk K."/>
            <person name="Murdoch R.W."/>
            <person name="Higgins S."/>
            <person name="Loffler F."/>
        </authorList>
    </citation>
    <scope>NUCLEOTIDE SEQUENCE</scope>
</reference>
<gene>
    <name evidence="1" type="ORF">SDC9_206889</name>
</gene>
<accession>A0A645J8Y8</accession>